<proteinExistence type="predicted"/>
<evidence type="ECO:0000256" key="3">
    <source>
        <dbReference type="SAM" id="Phobius"/>
    </source>
</evidence>
<feature type="domain" description="LysM" evidence="5">
    <location>
        <begin position="53"/>
        <end position="109"/>
    </location>
</feature>
<dbReference type="InterPro" id="IPR036779">
    <property type="entry name" value="LysM_dom_sf"/>
</dbReference>
<organism evidence="6 7">
    <name type="scientific">Pistricoccus aurantiacus</name>
    <dbReference type="NCBI Taxonomy" id="1883414"/>
    <lineage>
        <taxon>Bacteria</taxon>
        <taxon>Pseudomonadati</taxon>
        <taxon>Pseudomonadota</taxon>
        <taxon>Gammaproteobacteria</taxon>
        <taxon>Oceanospirillales</taxon>
        <taxon>Halomonadaceae</taxon>
        <taxon>Pistricoccus</taxon>
    </lineage>
</organism>
<dbReference type="InterPro" id="IPR018392">
    <property type="entry name" value="LysM"/>
</dbReference>
<evidence type="ECO:0000313" key="7">
    <source>
        <dbReference type="Proteomes" id="UP000321272"/>
    </source>
</evidence>
<feature type="coiled-coil region" evidence="1">
    <location>
        <begin position="211"/>
        <end position="273"/>
    </location>
</feature>
<dbReference type="RefSeq" id="WP_147185613.1">
    <property type="nucleotide sequence ID" value="NZ_CP042382.1"/>
</dbReference>
<evidence type="ECO:0000256" key="4">
    <source>
        <dbReference type="SAM" id="SignalP"/>
    </source>
</evidence>
<feature type="region of interest" description="Disordered" evidence="2">
    <location>
        <begin position="120"/>
        <end position="156"/>
    </location>
</feature>
<evidence type="ECO:0000256" key="2">
    <source>
        <dbReference type="SAM" id="MobiDB-lite"/>
    </source>
</evidence>
<dbReference type="EMBL" id="CP042382">
    <property type="protein sequence ID" value="QEA40357.1"/>
    <property type="molecule type" value="Genomic_DNA"/>
</dbReference>
<protein>
    <recommendedName>
        <fullName evidence="5">LysM domain-containing protein</fullName>
    </recommendedName>
</protein>
<dbReference type="PROSITE" id="PS51782">
    <property type="entry name" value="LYSM"/>
    <property type="match status" value="1"/>
</dbReference>
<dbReference type="InterPro" id="IPR020012">
    <property type="entry name" value="LysM_FimV"/>
</dbReference>
<dbReference type="OrthoDB" id="5298707at2"/>
<dbReference type="Gene3D" id="3.10.350.10">
    <property type="entry name" value="LysM domain"/>
    <property type="match status" value="1"/>
</dbReference>
<name>A0A5B8SW57_9GAMM</name>
<keyword evidence="3" id="KW-0472">Membrane</keyword>
<feature type="transmembrane region" description="Helical" evidence="3">
    <location>
        <begin position="278"/>
        <end position="297"/>
    </location>
</feature>
<dbReference type="Proteomes" id="UP000321272">
    <property type="component" value="Chromosome"/>
</dbReference>
<keyword evidence="7" id="KW-1185">Reference proteome</keyword>
<dbReference type="CDD" id="cd00118">
    <property type="entry name" value="LysM"/>
    <property type="match status" value="1"/>
</dbReference>
<dbReference type="AlphaFoldDB" id="A0A5B8SW57"/>
<evidence type="ECO:0000259" key="5">
    <source>
        <dbReference type="PROSITE" id="PS51782"/>
    </source>
</evidence>
<sequence>MKAKLSIAILLVASMASTGAFAFNEAPSVLLAQLSENDAQSDTSASTNGAATRSIVIGEGDTLWSLAARLRPSEDIAIQQMVLALVEANPRVFPGGDLNRMRTGQRLVVPSREMIEKRSVAEAKRQYQARSQPSQADETQAEVPATASETVTEEPPARIAPEDVEKPQETTPIVDVSGANALETFSDAKTSSQEGQKEIETPQLVDRRLAALAMEMERQADRDELEALRNRNQAMRNQLAQQQQELIALEARLSAANVRAQEAEQEAQRASSSSWQTWGWVVNAVVLVLIVVALVLYRRRQKIR</sequence>
<keyword evidence="4" id="KW-0732">Signal</keyword>
<keyword evidence="1" id="KW-0175">Coiled coil</keyword>
<dbReference type="KEGG" id="paur:FGL86_15590"/>
<reference evidence="6 7" key="1">
    <citation type="submission" date="2019-06" db="EMBL/GenBank/DDBJ databases">
        <title>Genome analyses of bacteria isolated from kimchi.</title>
        <authorList>
            <person name="Lee S."/>
            <person name="Ahn S."/>
            <person name="Roh S."/>
        </authorList>
    </citation>
    <scope>NUCLEOTIDE SEQUENCE [LARGE SCALE GENOMIC DNA]</scope>
    <source>
        <strain evidence="6 7">CBA4606</strain>
    </source>
</reference>
<feature type="compositionally biased region" description="Polar residues" evidence="2">
    <location>
        <begin position="128"/>
        <end position="138"/>
    </location>
</feature>
<evidence type="ECO:0000256" key="1">
    <source>
        <dbReference type="SAM" id="Coils"/>
    </source>
</evidence>
<keyword evidence="3" id="KW-1133">Transmembrane helix</keyword>
<feature type="chain" id="PRO_5023076839" description="LysM domain-containing protein" evidence="4">
    <location>
        <begin position="23"/>
        <end position="304"/>
    </location>
</feature>
<evidence type="ECO:0000313" key="6">
    <source>
        <dbReference type="EMBL" id="QEA40357.1"/>
    </source>
</evidence>
<keyword evidence="3" id="KW-0812">Transmembrane</keyword>
<gene>
    <name evidence="6" type="ORF">FGL86_15590</name>
</gene>
<accession>A0A5B8SW57</accession>
<dbReference type="NCBIfam" id="TIGR03505">
    <property type="entry name" value="FimV_core"/>
    <property type="match status" value="1"/>
</dbReference>
<feature type="signal peptide" evidence="4">
    <location>
        <begin position="1"/>
        <end position="22"/>
    </location>
</feature>